<dbReference type="AlphaFoldDB" id="A0A7W6CMK9"/>
<dbReference type="RefSeq" id="WP_183627387.1">
    <property type="nucleotide sequence ID" value="NZ_JACIDX010000014.1"/>
</dbReference>
<keyword evidence="3" id="KW-1185">Reference proteome</keyword>
<reference evidence="2 3" key="1">
    <citation type="submission" date="2020-08" db="EMBL/GenBank/DDBJ databases">
        <title>Genomic Encyclopedia of Type Strains, Phase IV (KMG-IV): sequencing the most valuable type-strain genomes for metagenomic binning, comparative biology and taxonomic classification.</title>
        <authorList>
            <person name="Goeker M."/>
        </authorList>
    </citation>
    <scope>NUCLEOTIDE SEQUENCE [LARGE SCALE GENOMIC DNA]</scope>
    <source>
        <strain evidence="2 3">DSM 27057</strain>
    </source>
</reference>
<gene>
    <name evidence="2" type="ORF">GGR38_003475</name>
</gene>
<sequence>MTGLAFLIPVALLMGLTGLVAFFWSLRNGQFEDLDGAAARILIDDEELPVEQKGERG</sequence>
<protein>
    <submittedName>
        <fullName evidence="2">Cbb3-type cytochrome oxidase maturation protein</fullName>
    </submittedName>
</protein>
<evidence type="ECO:0000313" key="3">
    <source>
        <dbReference type="Proteomes" id="UP000548867"/>
    </source>
</evidence>
<evidence type="ECO:0000313" key="2">
    <source>
        <dbReference type="EMBL" id="MBB3956510.1"/>
    </source>
</evidence>
<accession>A0A7W6CMK9</accession>
<dbReference type="PANTHER" id="PTHR41532">
    <property type="entry name" value="FIXS PROTEIN"/>
    <property type="match status" value="1"/>
</dbReference>
<dbReference type="NCBIfam" id="TIGR00847">
    <property type="entry name" value="ccoS"/>
    <property type="match status" value="1"/>
</dbReference>
<organism evidence="2 3">
    <name type="scientific">Novosphingobium sediminicola</name>
    <dbReference type="NCBI Taxonomy" id="563162"/>
    <lineage>
        <taxon>Bacteria</taxon>
        <taxon>Pseudomonadati</taxon>
        <taxon>Pseudomonadota</taxon>
        <taxon>Alphaproteobacteria</taxon>
        <taxon>Sphingomonadales</taxon>
        <taxon>Sphingomonadaceae</taxon>
        <taxon>Novosphingobium</taxon>
    </lineage>
</organism>
<dbReference type="EMBL" id="JACIDX010000014">
    <property type="protein sequence ID" value="MBB3956510.1"/>
    <property type="molecule type" value="Genomic_DNA"/>
</dbReference>
<dbReference type="PANTHER" id="PTHR41532:SF1">
    <property type="entry name" value="FIXS PROTEIN"/>
    <property type="match status" value="1"/>
</dbReference>
<evidence type="ECO:0000256" key="1">
    <source>
        <dbReference type="SAM" id="Phobius"/>
    </source>
</evidence>
<dbReference type="Proteomes" id="UP000548867">
    <property type="component" value="Unassembled WGS sequence"/>
</dbReference>
<dbReference type="InterPro" id="IPR004714">
    <property type="entry name" value="Cyt_oxidase_maturation_cbb3"/>
</dbReference>
<dbReference type="Pfam" id="PF03597">
    <property type="entry name" value="FixS"/>
    <property type="match status" value="1"/>
</dbReference>
<name>A0A7W6CMK9_9SPHN</name>
<proteinExistence type="predicted"/>
<keyword evidence="1" id="KW-0812">Transmembrane</keyword>
<feature type="transmembrane region" description="Helical" evidence="1">
    <location>
        <begin position="6"/>
        <end position="26"/>
    </location>
</feature>
<keyword evidence="1" id="KW-1133">Transmembrane helix</keyword>
<comment type="caution">
    <text evidence="2">The sequence shown here is derived from an EMBL/GenBank/DDBJ whole genome shotgun (WGS) entry which is preliminary data.</text>
</comment>
<keyword evidence="1" id="KW-0472">Membrane</keyword>